<dbReference type="InterPro" id="IPR050228">
    <property type="entry name" value="Carboxylesterase_BioH"/>
</dbReference>
<keyword evidence="1" id="KW-0732">Signal</keyword>
<feature type="signal peptide" evidence="1">
    <location>
        <begin position="1"/>
        <end position="20"/>
    </location>
</feature>
<keyword evidence="4" id="KW-1185">Reference proteome</keyword>
<evidence type="ECO:0000313" key="4">
    <source>
        <dbReference type="Proteomes" id="UP000184330"/>
    </source>
</evidence>
<accession>A0A1L7WTX3</accession>
<evidence type="ECO:0000259" key="2">
    <source>
        <dbReference type="Pfam" id="PF12697"/>
    </source>
</evidence>
<dbReference type="EMBL" id="FJOG01000007">
    <property type="protein sequence ID" value="CZR56208.1"/>
    <property type="molecule type" value="Genomic_DNA"/>
</dbReference>
<dbReference type="Gene3D" id="3.40.50.1820">
    <property type="entry name" value="alpha/beta hydrolase"/>
    <property type="match status" value="1"/>
</dbReference>
<sequence length="374" mass="40891">MLVRSFAVLIWLLLAETGVAGPLPPRSSSGEALARREYFYVGGNYVTTGTQHLFADQMYVEKLSPEKPYQPYPLVFIHGQGQTGTNWLNKPDGGSGWATFFLNQGYVVYIIDQTERGRSAWNPTGNTTLTTYSAEIIEQRFTATQNFSLWPQATLHTQWPGSGLMGDSIFDAYYASTVQFQSNTVIQETKMQAAGSALLKKIGPAVLISHSQGGLMPWVIADVVPDLVKAIVAIEPTGPPFVDAIFTTGRTRPYGLTDTPLTYSPAPLNATVPLSTQQIPNNSSGLATCIVQAEPARQLVNLANIPVLLETSESSYHAVYDDCTFYFLRQAGVPAERLKLEDVGIHGNGHLHFMEKNSDEIAGVLESWIKKTVG</sequence>
<name>A0A1L7WTX3_9HELO</name>
<dbReference type="Pfam" id="PF12697">
    <property type="entry name" value="Abhydrolase_6"/>
    <property type="match status" value="1"/>
</dbReference>
<evidence type="ECO:0000313" key="3">
    <source>
        <dbReference type="EMBL" id="CZR56208.1"/>
    </source>
</evidence>
<dbReference type="SUPFAM" id="SSF53474">
    <property type="entry name" value="alpha/beta-Hydrolases"/>
    <property type="match status" value="1"/>
</dbReference>
<proteinExistence type="predicted"/>
<organism evidence="3 4">
    <name type="scientific">Phialocephala subalpina</name>
    <dbReference type="NCBI Taxonomy" id="576137"/>
    <lineage>
        <taxon>Eukaryota</taxon>
        <taxon>Fungi</taxon>
        <taxon>Dikarya</taxon>
        <taxon>Ascomycota</taxon>
        <taxon>Pezizomycotina</taxon>
        <taxon>Leotiomycetes</taxon>
        <taxon>Helotiales</taxon>
        <taxon>Mollisiaceae</taxon>
        <taxon>Phialocephala</taxon>
        <taxon>Phialocephala fortinii species complex</taxon>
    </lineage>
</organism>
<evidence type="ECO:0000256" key="1">
    <source>
        <dbReference type="SAM" id="SignalP"/>
    </source>
</evidence>
<protein>
    <submittedName>
        <fullName evidence="3">Related to fusarubin cluster-esterase</fullName>
    </submittedName>
</protein>
<dbReference type="CDD" id="cd12809">
    <property type="entry name" value="Esterase_713_like-2"/>
    <property type="match status" value="1"/>
</dbReference>
<dbReference type="OrthoDB" id="9978720at2759"/>
<dbReference type="PANTHER" id="PTHR43194">
    <property type="entry name" value="HYDROLASE ALPHA/BETA FOLD FAMILY"/>
    <property type="match status" value="1"/>
</dbReference>
<gene>
    <name evidence="3" type="ORF">PAC_06096</name>
</gene>
<dbReference type="AlphaFoldDB" id="A0A1L7WTX3"/>
<dbReference type="STRING" id="576137.A0A1L7WTX3"/>
<dbReference type="Proteomes" id="UP000184330">
    <property type="component" value="Unassembled WGS sequence"/>
</dbReference>
<feature type="chain" id="PRO_5012499109" evidence="1">
    <location>
        <begin position="21"/>
        <end position="374"/>
    </location>
</feature>
<dbReference type="InterPro" id="IPR029058">
    <property type="entry name" value="AB_hydrolase_fold"/>
</dbReference>
<dbReference type="PANTHER" id="PTHR43194:SF4">
    <property type="entry name" value="AB HYDROLASE-1 DOMAIN-CONTAINING PROTEIN"/>
    <property type="match status" value="1"/>
</dbReference>
<feature type="domain" description="AB hydrolase-1" evidence="2">
    <location>
        <begin position="74"/>
        <end position="362"/>
    </location>
</feature>
<dbReference type="InterPro" id="IPR000073">
    <property type="entry name" value="AB_hydrolase_1"/>
</dbReference>
<reference evidence="3 4" key="1">
    <citation type="submission" date="2016-03" db="EMBL/GenBank/DDBJ databases">
        <authorList>
            <person name="Ploux O."/>
        </authorList>
    </citation>
    <scope>NUCLEOTIDE SEQUENCE [LARGE SCALE GENOMIC DNA]</scope>
    <source>
        <strain evidence="3 4">UAMH 11012</strain>
    </source>
</reference>